<dbReference type="Proteomes" id="UP000605846">
    <property type="component" value="Unassembled WGS sequence"/>
</dbReference>
<accession>A0A8H7BEK0</accession>
<feature type="compositionally biased region" description="Acidic residues" evidence="1">
    <location>
        <begin position="125"/>
        <end position="139"/>
    </location>
</feature>
<feature type="non-terminal residue" evidence="2">
    <location>
        <position position="1"/>
    </location>
</feature>
<keyword evidence="3" id="KW-1185">Reference proteome</keyword>
<dbReference type="EMBL" id="JABAYA010000441">
    <property type="protein sequence ID" value="KAF7720654.1"/>
    <property type="molecule type" value="Genomic_DNA"/>
</dbReference>
<evidence type="ECO:0000313" key="3">
    <source>
        <dbReference type="Proteomes" id="UP000605846"/>
    </source>
</evidence>
<reference evidence="2" key="1">
    <citation type="submission" date="2020-01" db="EMBL/GenBank/DDBJ databases">
        <title>Genome Sequencing of Three Apophysomyces-Like Fungal Strains Confirms a Novel Fungal Genus in the Mucoromycota with divergent Burkholderia-like Endosymbiotic Bacteria.</title>
        <authorList>
            <person name="Stajich J.E."/>
            <person name="Macias A.M."/>
            <person name="Carter-House D."/>
            <person name="Lovett B."/>
            <person name="Kasson L.R."/>
            <person name="Berry K."/>
            <person name="Grigoriev I."/>
            <person name="Chang Y."/>
            <person name="Spatafora J."/>
            <person name="Kasson M.T."/>
        </authorList>
    </citation>
    <scope>NUCLEOTIDE SEQUENCE</scope>
    <source>
        <strain evidence="2">NRRL A-21654</strain>
    </source>
</reference>
<evidence type="ECO:0000313" key="2">
    <source>
        <dbReference type="EMBL" id="KAF7720654.1"/>
    </source>
</evidence>
<gene>
    <name evidence="2" type="ORF">EC973_006733</name>
</gene>
<dbReference type="AlphaFoldDB" id="A0A8H7BEK0"/>
<protein>
    <submittedName>
        <fullName evidence="2">Uncharacterized protein</fullName>
    </submittedName>
</protein>
<comment type="caution">
    <text evidence="2">The sequence shown here is derived from an EMBL/GenBank/DDBJ whole genome shotgun (WGS) entry which is preliminary data.</text>
</comment>
<proteinExistence type="predicted"/>
<sequence>NQKTTGKTKCTLAKEFCEWLETKYKCVQTQQQVINKVKYFEKQYRCAYIYLNKTGEGLTDYDAKLGIIKKVDEICLDFEKLDAFMRTRPINNPPYVNSSDAPSNIENILFANHEGTCETDREDSIEPAEQSQDVEEKEN</sequence>
<feature type="region of interest" description="Disordered" evidence="1">
    <location>
        <begin position="117"/>
        <end position="139"/>
    </location>
</feature>
<name>A0A8H7BEK0_9FUNG</name>
<organism evidence="2 3">
    <name type="scientific">Apophysomyces ossiformis</name>
    <dbReference type="NCBI Taxonomy" id="679940"/>
    <lineage>
        <taxon>Eukaryota</taxon>
        <taxon>Fungi</taxon>
        <taxon>Fungi incertae sedis</taxon>
        <taxon>Mucoromycota</taxon>
        <taxon>Mucoromycotina</taxon>
        <taxon>Mucoromycetes</taxon>
        <taxon>Mucorales</taxon>
        <taxon>Mucorineae</taxon>
        <taxon>Mucoraceae</taxon>
        <taxon>Apophysomyces</taxon>
    </lineage>
</organism>
<evidence type="ECO:0000256" key="1">
    <source>
        <dbReference type="SAM" id="MobiDB-lite"/>
    </source>
</evidence>